<evidence type="ECO:0000259" key="3">
    <source>
        <dbReference type="Pfam" id="PF13934"/>
    </source>
</evidence>
<dbReference type="Proteomes" id="UP000799771">
    <property type="component" value="Unassembled WGS sequence"/>
</dbReference>
<reference evidence="4" key="1">
    <citation type="journal article" date="2020" name="Stud. Mycol.">
        <title>101 Dothideomycetes genomes: a test case for predicting lifestyles and emergence of pathogens.</title>
        <authorList>
            <person name="Haridas S."/>
            <person name="Albert R."/>
            <person name="Binder M."/>
            <person name="Bloem J."/>
            <person name="Labutti K."/>
            <person name="Salamov A."/>
            <person name="Andreopoulos B."/>
            <person name="Baker S."/>
            <person name="Barry K."/>
            <person name="Bills G."/>
            <person name="Bluhm B."/>
            <person name="Cannon C."/>
            <person name="Castanera R."/>
            <person name="Culley D."/>
            <person name="Daum C."/>
            <person name="Ezra D."/>
            <person name="Gonzalez J."/>
            <person name="Henrissat B."/>
            <person name="Kuo A."/>
            <person name="Liang C."/>
            <person name="Lipzen A."/>
            <person name="Lutzoni F."/>
            <person name="Magnuson J."/>
            <person name="Mondo S."/>
            <person name="Nolan M."/>
            <person name="Ohm R."/>
            <person name="Pangilinan J."/>
            <person name="Park H.-J."/>
            <person name="Ramirez L."/>
            <person name="Alfaro M."/>
            <person name="Sun H."/>
            <person name="Tritt A."/>
            <person name="Yoshinaga Y."/>
            <person name="Zwiers L.-H."/>
            <person name="Turgeon B."/>
            <person name="Goodwin S."/>
            <person name="Spatafora J."/>
            <person name="Crous P."/>
            <person name="Grigoriev I."/>
        </authorList>
    </citation>
    <scope>NUCLEOTIDE SEQUENCE</scope>
    <source>
        <strain evidence="4">CBS 119687</strain>
    </source>
</reference>
<organism evidence="4 5">
    <name type="scientific">Dothidotthia symphoricarpi CBS 119687</name>
    <dbReference type="NCBI Taxonomy" id="1392245"/>
    <lineage>
        <taxon>Eukaryota</taxon>
        <taxon>Fungi</taxon>
        <taxon>Dikarya</taxon>
        <taxon>Ascomycota</taxon>
        <taxon>Pezizomycotina</taxon>
        <taxon>Dothideomycetes</taxon>
        <taxon>Pleosporomycetidae</taxon>
        <taxon>Pleosporales</taxon>
        <taxon>Dothidotthiaceae</taxon>
        <taxon>Dothidotthia</taxon>
    </lineage>
</organism>
<evidence type="ECO:0000256" key="2">
    <source>
        <dbReference type="ARBA" id="ARBA00023242"/>
    </source>
</evidence>
<keyword evidence="5" id="KW-1185">Reference proteome</keyword>
<proteinExistence type="predicted"/>
<gene>
    <name evidence="4" type="ORF">P153DRAFT_431138</name>
</gene>
<dbReference type="AlphaFoldDB" id="A0A6A6ADV4"/>
<keyword evidence="2" id="KW-0539">Nucleus</keyword>
<evidence type="ECO:0000313" key="4">
    <source>
        <dbReference type="EMBL" id="KAF2130082.1"/>
    </source>
</evidence>
<dbReference type="GeneID" id="54413309"/>
<dbReference type="OrthoDB" id="20729at2759"/>
<dbReference type="EMBL" id="ML977505">
    <property type="protein sequence ID" value="KAF2130082.1"/>
    <property type="molecule type" value="Genomic_DNA"/>
</dbReference>
<evidence type="ECO:0000313" key="5">
    <source>
        <dbReference type="Proteomes" id="UP000799771"/>
    </source>
</evidence>
<comment type="subcellular location">
    <subcellularLocation>
        <location evidence="1">Nucleus</location>
    </subcellularLocation>
</comment>
<feature type="domain" description="ELYS-like" evidence="3">
    <location>
        <begin position="34"/>
        <end position="271"/>
    </location>
</feature>
<accession>A0A6A6ADV4</accession>
<dbReference type="InterPro" id="IPR025151">
    <property type="entry name" value="ELYS_dom"/>
</dbReference>
<name>A0A6A6ADV4_9PLEO</name>
<dbReference type="Pfam" id="PF13934">
    <property type="entry name" value="ELYS"/>
    <property type="match status" value="1"/>
</dbReference>
<dbReference type="GO" id="GO:0005634">
    <property type="term" value="C:nucleus"/>
    <property type="evidence" value="ECO:0007669"/>
    <property type="project" value="UniProtKB-SubCell"/>
</dbReference>
<protein>
    <recommendedName>
        <fullName evidence="3">ELYS-like domain-containing protein</fullName>
    </recommendedName>
</protein>
<dbReference type="RefSeq" id="XP_033524469.1">
    <property type="nucleotide sequence ID" value="XM_033672877.1"/>
</dbReference>
<evidence type="ECO:0000256" key="1">
    <source>
        <dbReference type="ARBA" id="ARBA00004123"/>
    </source>
</evidence>
<sequence>MLDVEDFDAVFQGITYSDGIIQEILEYQHALGRTFFERLLEVLKITGRKIYPPKTPQQLHDLHQRIVSSDTTLHNKNCLIFYLLKDLSPLQHDDTELATAFAHDVHLEKRFWTFIEGLWALDHLDFPTAVNNLTHPSIIPTFPDEILLTLLTGKDKLGGMGVQKSEQDDILPLAYYNCVKPPLEDQKVRTEFAKYLADRNVTEMYHWIHTRPEHEHMPLLEILVEETLQKDAWGSSTDDALYTREDKAMELVSLPFNDEEEQHIEKYLTEGKGRTFQGAEDTVMIRRIAMGKLTDVAGETGTRGRRLDGVNWEVLKDGVKRGLGPRKDEDGFVL</sequence>